<evidence type="ECO:0000313" key="1">
    <source>
        <dbReference type="EMBL" id="CAH2045503.1"/>
    </source>
</evidence>
<dbReference type="EMBL" id="OW152828">
    <property type="protein sequence ID" value="CAH2045503.1"/>
    <property type="molecule type" value="Genomic_DNA"/>
</dbReference>
<accession>A0ABN8I1X6</accession>
<proteinExistence type="predicted"/>
<dbReference type="Proteomes" id="UP000837857">
    <property type="component" value="Chromosome 16"/>
</dbReference>
<feature type="non-terminal residue" evidence="1">
    <location>
        <position position="161"/>
    </location>
</feature>
<protein>
    <submittedName>
        <fullName evidence="1">Uncharacterized protein</fullName>
    </submittedName>
</protein>
<sequence length="161" mass="17871">MPSCPVSNGGDGAAYYDVNVGVKHALDRRLSVLCCVPVLEVDRLFGFSPIAFRVGLHPTAAILVAAWGVAEASYKMGCWEVWWRFLLAIKSAPRYTSRLLETYPGYQPTRSHGCCCQSRPQYVYVLPASSGQTHSCARQEFIDLNLNSSRRRAVASRCPRI</sequence>
<reference evidence="1" key="1">
    <citation type="submission" date="2022-03" db="EMBL/GenBank/DDBJ databases">
        <authorList>
            <person name="Martin H S."/>
        </authorList>
    </citation>
    <scope>NUCLEOTIDE SEQUENCE</scope>
</reference>
<gene>
    <name evidence="1" type="ORF">IPOD504_LOCUS5103</name>
</gene>
<evidence type="ECO:0000313" key="2">
    <source>
        <dbReference type="Proteomes" id="UP000837857"/>
    </source>
</evidence>
<keyword evidence="2" id="KW-1185">Reference proteome</keyword>
<name>A0ABN8I1X6_9NEOP</name>
<organism evidence="1 2">
    <name type="scientific">Iphiclides podalirius</name>
    <name type="common">scarce swallowtail</name>
    <dbReference type="NCBI Taxonomy" id="110791"/>
    <lineage>
        <taxon>Eukaryota</taxon>
        <taxon>Metazoa</taxon>
        <taxon>Ecdysozoa</taxon>
        <taxon>Arthropoda</taxon>
        <taxon>Hexapoda</taxon>
        <taxon>Insecta</taxon>
        <taxon>Pterygota</taxon>
        <taxon>Neoptera</taxon>
        <taxon>Endopterygota</taxon>
        <taxon>Lepidoptera</taxon>
        <taxon>Glossata</taxon>
        <taxon>Ditrysia</taxon>
        <taxon>Papilionoidea</taxon>
        <taxon>Papilionidae</taxon>
        <taxon>Papilioninae</taxon>
        <taxon>Iphiclides</taxon>
    </lineage>
</organism>